<protein>
    <submittedName>
        <fullName evidence="1">Protein JADE-1</fullName>
    </submittedName>
</protein>
<dbReference type="AlphaFoldDB" id="A0A392P2H3"/>
<name>A0A392P2H3_9FABA</name>
<sequence>MLSDQHYPAHSASEPPDPGFIKMEAISSYIHPYINKKLLQIRDGLPSEDLM</sequence>
<comment type="caution">
    <text evidence="1">The sequence shown here is derived from an EMBL/GenBank/DDBJ whole genome shotgun (WGS) entry which is preliminary data.</text>
</comment>
<feature type="non-terminal residue" evidence="1">
    <location>
        <position position="51"/>
    </location>
</feature>
<dbReference type="Proteomes" id="UP000265520">
    <property type="component" value="Unassembled WGS sequence"/>
</dbReference>
<evidence type="ECO:0000313" key="1">
    <source>
        <dbReference type="EMBL" id="MCI05952.1"/>
    </source>
</evidence>
<evidence type="ECO:0000313" key="2">
    <source>
        <dbReference type="Proteomes" id="UP000265520"/>
    </source>
</evidence>
<accession>A0A392P2H3</accession>
<organism evidence="1 2">
    <name type="scientific">Trifolium medium</name>
    <dbReference type="NCBI Taxonomy" id="97028"/>
    <lineage>
        <taxon>Eukaryota</taxon>
        <taxon>Viridiplantae</taxon>
        <taxon>Streptophyta</taxon>
        <taxon>Embryophyta</taxon>
        <taxon>Tracheophyta</taxon>
        <taxon>Spermatophyta</taxon>
        <taxon>Magnoliopsida</taxon>
        <taxon>eudicotyledons</taxon>
        <taxon>Gunneridae</taxon>
        <taxon>Pentapetalae</taxon>
        <taxon>rosids</taxon>
        <taxon>fabids</taxon>
        <taxon>Fabales</taxon>
        <taxon>Fabaceae</taxon>
        <taxon>Papilionoideae</taxon>
        <taxon>50 kb inversion clade</taxon>
        <taxon>NPAAA clade</taxon>
        <taxon>Hologalegina</taxon>
        <taxon>IRL clade</taxon>
        <taxon>Trifolieae</taxon>
        <taxon>Trifolium</taxon>
    </lineage>
</organism>
<dbReference type="EMBL" id="LXQA010060263">
    <property type="protein sequence ID" value="MCI05952.1"/>
    <property type="molecule type" value="Genomic_DNA"/>
</dbReference>
<keyword evidence="2" id="KW-1185">Reference proteome</keyword>
<reference evidence="1 2" key="1">
    <citation type="journal article" date="2018" name="Front. Plant Sci.">
        <title>Red Clover (Trifolium pratense) and Zigzag Clover (T. medium) - A Picture of Genomic Similarities and Differences.</title>
        <authorList>
            <person name="Dluhosova J."/>
            <person name="Istvanek J."/>
            <person name="Nedelnik J."/>
            <person name="Repkova J."/>
        </authorList>
    </citation>
    <scope>NUCLEOTIDE SEQUENCE [LARGE SCALE GENOMIC DNA]</scope>
    <source>
        <strain evidence="2">cv. 10/8</strain>
        <tissue evidence="1">Leaf</tissue>
    </source>
</reference>
<proteinExistence type="predicted"/>